<dbReference type="GO" id="GO:0005525">
    <property type="term" value="F:GTP binding"/>
    <property type="evidence" value="ECO:0007669"/>
    <property type="project" value="InterPro"/>
</dbReference>
<dbReference type="SUPFAM" id="SSF52540">
    <property type="entry name" value="P-loop containing nucleoside triphosphate hydrolases"/>
    <property type="match status" value="1"/>
</dbReference>
<dbReference type="InterPro" id="IPR027417">
    <property type="entry name" value="P-loop_NTPase"/>
</dbReference>
<dbReference type="GO" id="GO:0003924">
    <property type="term" value="F:GTPase activity"/>
    <property type="evidence" value="ECO:0007669"/>
    <property type="project" value="InterPro"/>
</dbReference>
<evidence type="ECO:0000259" key="1">
    <source>
        <dbReference type="Pfam" id="PF00009"/>
    </source>
</evidence>
<dbReference type="GO" id="GO:0003746">
    <property type="term" value="F:translation elongation factor activity"/>
    <property type="evidence" value="ECO:0007669"/>
    <property type="project" value="UniProtKB-KW"/>
</dbReference>
<keyword evidence="2" id="KW-0251">Elongation factor</keyword>
<reference evidence="2 3" key="1">
    <citation type="submission" date="2018-06" db="EMBL/GenBank/DDBJ databases">
        <authorList>
            <consortium name="Pathogen Informatics"/>
            <person name="Doyle S."/>
        </authorList>
    </citation>
    <scope>NUCLEOTIDE SEQUENCE [LARGE SCALE GENOMIC DNA]</scope>
    <source>
        <strain evidence="2 3">NCTC9149</strain>
    </source>
</reference>
<dbReference type="EMBL" id="UGMX01000002">
    <property type="protein sequence ID" value="STW10076.1"/>
    <property type="molecule type" value="Genomic_DNA"/>
</dbReference>
<evidence type="ECO:0000313" key="3">
    <source>
        <dbReference type="Proteomes" id="UP000254571"/>
    </source>
</evidence>
<dbReference type="Proteomes" id="UP000254571">
    <property type="component" value="Unassembled WGS sequence"/>
</dbReference>
<dbReference type="Gene3D" id="3.40.50.300">
    <property type="entry name" value="P-loop containing nucleotide triphosphate hydrolases"/>
    <property type="match status" value="1"/>
</dbReference>
<organism evidence="2 3">
    <name type="scientific">Klebsiella grimontii</name>
    <dbReference type="NCBI Taxonomy" id="2058152"/>
    <lineage>
        <taxon>Bacteria</taxon>
        <taxon>Pseudomonadati</taxon>
        <taxon>Pseudomonadota</taxon>
        <taxon>Gammaproteobacteria</taxon>
        <taxon>Enterobacterales</taxon>
        <taxon>Enterobacteriaceae</taxon>
        <taxon>Klebsiella/Raoultella group</taxon>
        <taxon>Klebsiella</taxon>
    </lineage>
</organism>
<feature type="domain" description="Tr-type G" evidence="1">
    <location>
        <begin position="10"/>
        <end position="29"/>
    </location>
</feature>
<dbReference type="InterPro" id="IPR000795">
    <property type="entry name" value="T_Tr_GTP-bd_dom"/>
</dbReference>
<dbReference type="Pfam" id="PF00009">
    <property type="entry name" value="GTP_EFTU"/>
    <property type="match status" value="1"/>
</dbReference>
<name>A0A7H4PCB1_9ENTR</name>
<keyword evidence="2" id="KW-0648">Protein biosynthesis</keyword>
<comment type="caution">
    <text evidence="2">The sequence shown here is derived from an EMBL/GenBank/DDBJ whole genome shotgun (WGS) entry which is preliminary data.</text>
</comment>
<sequence length="79" mass="8959">MSKEKFERTKPHVNVGTIGHVDHGKTTLTLQSLPFWLKPTVVLLAHSIRSITRRKKKLVVSPSTRLTLNMTPRLATTRT</sequence>
<dbReference type="AlphaFoldDB" id="A0A7H4PCB1"/>
<evidence type="ECO:0000313" key="2">
    <source>
        <dbReference type="EMBL" id="STW10076.1"/>
    </source>
</evidence>
<protein>
    <submittedName>
        <fullName evidence="2">Translation elongation factor Tu</fullName>
    </submittedName>
</protein>
<gene>
    <name evidence="2" type="primary">tuf1_3</name>
    <name evidence="2" type="ORF">NCTC9149_06592</name>
</gene>
<accession>A0A7H4PCB1</accession>
<proteinExistence type="predicted"/>